<dbReference type="Proteomes" id="UP000561066">
    <property type="component" value="Unassembled WGS sequence"/>
</dbReference>
<dbReference type="GO" id="GO:0015344">
    <property type="term" value="F:siderophore uptake transmembrane transporter activity"/>
    <property type="evidence" value="ECO:0007669"/>
    <property type="project" value="TreeGrafter"/>
</dbReference>
<sequence length="755" mass="82229">MTNISVHRRVSFPSPAGYMARALASTSLVCAGLLFAGQSAFAAAPPATPAAKKAAGQDLGEQITSIGHQQTNSAIFQAPTKAPLTAFQPTSVISQHYIQNNTPPSGNYDTIAAISPSVMSISSNGPGLSESQGLSLRGFQDGQYNVTLDGIPFADTNNFTHHSTNYFMAHDLGDMNVDRGPGDASTIGYATFGGTIGVTTKNPLDHMTAEGYGSMGSWNTNNYGGEFDSGRLKALNGGAFFFDAEALDSDGYLTYSNQHRANFMGKWVQPVGASTTLTFLAMHNRVVQNVPPGSSLKQIAEFGPNHGLSNNPHSQNYQDFNVDHLQTDIEYIGLHSDLGNRWELDNKVYTYAYVHHGDNGADVNGDLANTLKYSATYYSPQGNDVPGQRMHNDYRAWGDMFGVHRDFGLAKVQVGLWIEHQSNGRQQYEVDWTQGGALNPPGLKANGQPIALDRFMHDQNLSMQPYVQLAFHVTPRLTVSPGFKYNILNRAIQAPVNQKTGTPLNYSQSYAAPMPSINIHYMAAKNWSAYLQVARGFLAPDLAYFYVGDPSLNKVSPENTMNYQLGTAWQSHRFTLSGDVYYIDFSNMVGSRAIGQNTMYFNQGGVNYYGAEAEGSVYLGQGFTLFANGSLNQAKVKSTGMRVANAPDATAAGGIIYERDGVYASLVEKWVGSRFGDTNQQQGLDPFSQLDLSFAYTLHQVNRWMPPVKVRANVTNLLDSKKVNLFFGYATDKTPLFNTQAGRGFFLSVSVPVGL</sequence>
<evidence type="ECO:0000313" key="16">
    <source>
        <dbReference type="EMBL" id="MBB2177229.1"/>
    </source>
</evidence>
<keyword evidence="16" id="KW-0675">Receptor</keyword>
<evidence type="ECO:0000256" key="2">
    <source>
        <dbReference type="ARBA" id="ARBA00022448"/>
    </source>
</evidence>
<proteinExistence type="inferred from homology"/>
<evidence type="ECO:0000259" key="14">
    <source>
        <dbReference type="Pfam" id="PF00593"/>
    </source>
</evidence>
<dbReference type="RefSeq" id="WP_182944574.1">
    <property type="nucleotide sequence ID" value="NZ_JABEQH010000024.1"/>
</dbReference>
<dbReference type="GO" id="GO:0009279">
    <property type="term" value="C:cell outer membrane"/>
    <property type="evidence" value="ECO:0007669"/>
    <property type="project" value="UniProtKB-SubCell"/>
</dbReference>
<dbReference type="SUPFAM" id="SSF56935">
    <property type="entry name" value="Porins"/>
    <property type="match status" value="1"/>
</dbReference>
<evidence type="ECO:0000256" key="3">
    <source>
        <dbReference type="ARBA" id="ARBA00022452"/>
    </source>
</evidence>
<dbReference type="AlphaFoldDB" id="A0A7W4J9W9"/>
<dbReference type="PANTHER" id="PTHR32552">
    <property type="entry name" value="FERRICHROME IRON RECEPTOR-RELATED"/>
    <property type="match status" value="1"/>
</dbReference>
<keyword evidence="8" id="KW-0406">Ion transport</keyword>
<evidence type="ECO:0000313" key="17">
    <source>
        <dbReference type="Proteomes" id="UP000561066"/>
    </source>
</evidence>
<evidence type="ECO:0000256" key="8">
    <source>
        <dbReference type="ARBA" id="ARBA00023065"/>
    </source>
</evidence>
<dbReference type="InterPro" id="IPR036942">
    <property type="entry name" value="Beta-barrel_TonB_sf"/>
</dbReference>
<feature type="signal peptide" evidence="13">
    <location>
        <begin position="1"/>
        <end position="42"/>
    </location>
</feature>
<evidence type="ECO:0000256" key="12">
    <source>
        <dbReference type="RuleBase" id="RU003357"/>
    </source>
</evidence>
<evidence type="ECO:0000256" key="11">
    <source>
        <dbReference type="ARBA" id="ARBA00023237"/>
    </source>
</evidence>
<reference evidence="16 17" key="1">
    <citation type="submission" date="2020-04" db="EMBL/GenBank/DDBJ databases">
        <title>Description of novel Gluconacetobacter.</title>
        <authorList>
            <person name="Sombolestani A."/>
        </authorList>
    </citation>
    <scope>NUCLEOTIDE SEQUENCE [LARGE SCALE GENOMIC DNA]</scope>
    <source>
        <strain evidence="16 17">LMG 21312</strain>
    </source>
</reference>
<evidence type="ECO:0000256" key="9">
    <source>
        <dbReference type="ARBA" id="ARBA00023077"/>
    </source>
</evidence>
<keyword evidence="10 12" id="KW-0472">Membrane</keyword>
<feature type="domain" description="TonB-dependent receptor plug" evidence="15">
    <location>
        <begin position="88"/>
        <end position="194"/>
    </location>
</feature>
<organism evidence="16 17">
    <name type="scientific">Gluconacetobacter johannae</name>
    <dbReference type="NCBI Taxonomy" id="112140"/>
    <lineage>
        <taxon>Bacteria</taxon>
        <taxon>Pseudomonadati</taxon>
        <taxon>Pseudomonadota</taxon>
        <taxon>Alphaproteobacteria</taxon>
        <taxon>Acetobacterales</taxon>
        <taxon>Acetobacteraceae</taxon>
        <taxon>Gluconacetobacter</taxon>
    </lineage>
</organism>
<accession>A0A7W4J9W9</accession>
<feature type="chain" id="PRO_5031530035" evidence="13">
    <location>
        <begin position="43"/>
        <end position="755"/>
    </location>
</feature>
<dbReference type="InterPro" id="IPR037066">
    <property type="entry name" value="Plug_dom_sf"/>
</dbReference>
<evidence type="ECO:0000256" key="5">
    <source>
        <dbReference type="ARBA" id="ARBA00022692"/>
    </source>
</evidence>
<evidence type="ECO:0000256" key="13">
    <source>
        <dbReference type="SAM" id="SignalP"/>
    </source>
</evidence>
<evidence type="ECO:0000256" key="4">
    <source>
        <dbReference type="ARBA" id="ARBA00022496"/>
    </source>
</evidence>
<keyword evidence="5" id="KW-0812">Transmembrane</keyword>
<dbReference type="InterPro" id="IPR039426">
    <property type="entry name" value="TonB-dep_rcpt-like"/>
</dbReference>
<keyword evidence="17" id="KW-1185">Reference proteome</keyword>
<evidence type="ECO:0000256" key="10">
    <source>
        <dbReference type="ARBA" id="ARBA00023136"/>
    </source>
</evidence>
<gene>
    <name evidence="16" type="ORF">HLH21_15055</name>
</gene>
<dbReference type="Pfam" id="PF07715">
    <property type="entry name" value="Plug"/>
    <property type="match status" value="1"/>
</dbReference>
<dbReference type="InterPro" id="IPR012910">
    <property type="entry name" value="Plug_dom"/>
</dbReference>
<keyword evidence="3" id="KW-1134">Transmembrane beta strand</keyword>
<keyword evidence="6 13" id="KW-0732">Signal</keyword>
<evidence type="ECO:0000259" key="15">
    <source>
        <dbReference type="Pfam" id="PF07715"/>
    </source>
</evidence>
<keyword evidence="2" id="KW-0813">Transport</keyword>
<comment type="caution">
    <text evidence="16">The sequence shown here is derived from an EMBL/GenBank/DDBJ whole genome shotgun (WGS) entry which is preliminary data.</text>
</comment>
<keyword evidence="9 12" id="KW-0798">TonB box</keyword>
<keyword evidence="4" id="KW-0410">Iron transport</keyword>
<name>A0A7W4J9W9_9PROT</name>
<keyword evidence="11" id="KW-0998">Cell outer membrane</keyword>
<comment type="subcellular location">
    <subcellularLocation>
        <location evidence="1">Cell outer membrane</location>
        <topology evidence="1">Multi-pass membrane protein</topology>
    </subcellularLocation>
</comment>
<keyword evidence="7" id="KW-0408">Iron</keyword>
<feature type="domain" description="TonB-dependent receptor-like beta-barrel" evidence="14">
    <location>
        <begin position="309"/>
        <end position="717"/>
    </location>
</feature>
<comment type="similarity">
    <text evidence="12">Belongs to the TonB-dependent receptor family.</text>
</comment>
<evidence type="ECO:0000256" key="1">
    <source>
        <dbReference type="ARBA" id="ARBA00004571"/>
    </source>
</evidence>
<dbReference type="Gene3D" id="2.170.130.10">
    <property type="entry name" value="TonB-dependent receptor, plug domain"/>
    <property type="match status" value="1"/>
</dbReference>
<dbReference type="InterPro" id="IPR000531">
    <property type="entry name" value="Beta-barrel_TonB"/>
</dbReference>
<protein>
    <submittedName>
        <fullName evidence="16">TonB-dependent receptor</fullName>
    </submittedName>
</protein>
<evidence type="ECO:0000256" key="7">
    <source>
        <dbReference type="ARBA" id="ARBA00023004"/>
    </source>
</evidence>
<dbReference type="Pfam" id="PF00593">
    <property type="entry name" value="TonB_dep_Rec_b-barrel"/>
    <property type="match status" value="1"/>
</dbReference>
<dbReference type="EMBL" id="JABEQH010000024">
    <property type="protein sequence ID" value="MBB2177229.1"/>
    <property type="molecule type" value="Genomic_DNA"/>
</dbReference>
<evidence type="ECO:0000256" key="6">
    <source>
        <dbReference type="ARBA" id="ARBA00022729"/>
    </source>
</evidence>
<dbReference type="Gene3D" id="2.40.170.20">
    <property type="entry name" value="TonB-dependent receptor, beta-barrel domain"/>
    <property type="match status" value="1"/>
</dbReference>
<dbReference type="PANTHER" id="PTHR32552:SF68">
    <property type="entry name" value="FERRICHROME OUTER MEMBRANE TRANSPORTER_PHAGE RECEPTOR"/>
    <property type="match status" value="1"/>
</dbReference>